<name>A0A6L6QFP0_9BURK</name>
<evidence type="ECO:0000259" key="2">
    <source>
        <dbReference type="Pfam" id="PF20434"/>
    </source>
</evidence>
<dbReference type="InterPro" id="IPR029058">
    <property type="entry name" value="AB_hydrolase_fold"/>
</dbReference>
<dbReference type="GO" id="GO:0016787">
    <property type="term" value="F:hydrolase activity"/>
    <property type="evidence" value="ECO:0007669"/>
    <property type="project" value="UniProtKB-KW"/>
</dbReference>
<accession>A0A6L6QFP0</accession>
<dbReference type="RefSeq" id="WP_155453393.1">
    <property type="nucleotide sequence ID" value="NZ_WNKX01000004.1"/>
</dbReference>
<evidence type="ECO:0000313" key="4">
    <source>
        <dbReference type="Proteomes" id="UP000472320"/>
    </source>
</evidence>
<evidence type="ECO:0000313" key="3">
    <source>
        <dbReference type="EMBL" id="MTW10463.1"/>
    </source>
</evidence>
<dbReference type="Gene3D" id="3.40.50.1820">
    <property type="entry name" value="alpha/beta hydrolase"/>
    <property type="match status" value="1"/>
</dbReference>
<dbReference type="AlphaFoldDB" id="A0A6L6QFP0"/>
<dbReference type="SUPFAM" id="SSF53474">
    <property type="entry name" value="alpha/beta-Hydrolases"/>
    <property type="match status" value="1"/>
</dbReference>
<comment type="caution">
    <text evidence="3">The sequence shown here is derived from an EMBL/GenBank/DDBJ whole genome shotgun (WGS) entry which is preliminary data.</text>
</comment>
<dbReference type="OrthoDB" id="9794445at2"/>
<keyword evidence="4" id="KW-1185">Reference proteome</keyword>
<gene>
    <name evidence="3" type="ORF">GM658_07585</name>
</gene>
<organism evidence="3 4">
    <name type="scientific">Massilia eburnea</name>
    <dbReference type="NCBI Taxonomy" id="1776165"/>
    <lineage>
        <taxon>Bacteria</taxon>
        <taxon>Pseudomonadati</taxon>
        <taxon>Pseudomonadota</taxon>
        <taxon>Betaproteobacteria</taxon>
        <taxon>Burkholderiales</taxon>
        <taxon>Oxalobacteraceae</taxon>
        <taxon>Telluria group</taxon>
        <taxon>Massilia</taxon>
    </lineage>
</organism>
<dbReference type="PANTHER" id="PTHR48081:SF33">
    <property type="entry name" value="KYNURENINE FORMAMIDASE"/>
    <property type="match status" value="1"/>
</dbReference>
<dbReference type="EMBL" id="WNKX01000004">
    <property type="protein sequence ID" value="MTW10463.1"/>
    <property type="molecule type" value="Genomic_DNA"/>
</dbReference>
<reference evidence="3 4" key="1">
    <citation type="submission" date="2019-11" db="EMBL/GenBank/DDBJ databases">
        <title>Type strains purchased from KCTC, JCM and DSMZ.</title>
        <authorList>
            <person name="Lu H."/>
        </authorList>
    </citation>
    <scope>NUCLEOTIDE SEQUENCE [LARGE SCALE GENOMIC DNA]</scope>
    <source>
        <strain evidence="3 4">JCM 31587</strain>
    </source>
</reference>
<protein>
    <submittedName>
        <fullName evidence="3">Carboxylesterase family protein</fullName>
    </submittedName>
</protein>
<proteinExistence type="predicted"/>
<dbReference type="PANTHER" id="PTHR48081">
    <property type="entry name" value="AB HYDROLASE SUPERFAMILY PROTEIN C4A8.06C"/>
    <property type="match status" value="1"/>
</dbReference>
<feature type="domain" description="BD-FAE-like" evidence="2">
    <location>
        <begin position="63"/>
        <end position="168"/>
    </location>
</feature>
<keyword evidence="1" id="KW-0378">Hydrolase</keyword>
<dbReference type="InterPro" id="IPR050300">
    <property type="entry name" value="GDXG_lipolytic_enzyme"/>
</dbReference>
<sequence length="294" mass="31235">MRHPFLGGVLAIVLGAATIIPATCGPLRDKLLERRAARSAGEATVSGKVLRDISYGSDPRQRMDVYLPAQAAASAPVIFMVHGGGWRTGGKGETAVVENKAPYFTGRGVIFVTINYRMLPDADPYVQAQDVALALAAAQAKAASWGGDPQRFILMGHSAGAHLVALISAQPSLAAGSRWLGTVALDSGALDVPEIMEHRHMRLYDEAFGSDPAFWRKVSPMHALQPGAQPMLLVCSSQRETSCSQANAFAQRMKAGGARAEVLEEAKSHREINLQLGADSAYTGAVQAFIDSLK</sequence>
<dbReference type="InterPro" id="IPR049492">
    <property type="entry name" value="BD-FAE-like_dom"/>
</dbReference>
<evidence type="ECO:0000256" key="1">
    <source>
        <dbReference type="ARBA" id="ARBA00022801"/>
    </source>
</evidence>
<dbReference type="Proteomes" id="UP000472320">
    <property type="component" value="Unassembled WGS sequence"/>
</dbReference>
<dbReference type="Pfam" id="PF20434">
    <property type="entry name" value="BD-FAE"/>
    <property type="match status" value="1"/>
</dbReference>